<dbReference type="EMBL" id="FOWC01000020">
    <property type="protein sequence ID" value="SFQ70665.1"/>
    <property type="molecule type" value="Genomic_DNA"/>
</dbReference>
<dbReference type="PANTHER" id="PTHR43781">
    <property type="entry name" value="SACCHAROPINE DEHYDROGENASE"/>
    <property type="match status" value="1"/>
</dbReference>
<feature type="domain" description="NAD(P)-binding" evidence="1">
    <location>
        <begin position="9"/>
        <end position="83"/>
    </location>
</feature>
<dbReference type="RefSeq" id="WP_208865493.1">
    <property type="nucleotide sequence ID" value="NZ_FOWC01000020.1"/>
</dbReference>
<protein>
    <submittedName>
        <fullName evidence="2">NAD(P)H-binding</fullName>
    </submittedName>
</protein>
<organism evidence="2 3">
    <name type="scientific">Amycolatopsis rubida</name>
    <dbReference type="NCBI Taxonomy" id="112413"/>
    <lineage>
        <taxon>Bacteria</taxon>
        <taxon>Bacillati</taxon>
        <taxon>Actinomycetota</taxon>
        <taxon>Actinomycetes</taxon>
        <taxon>Pseudonocardiales</taxon>
        <taxon>Pseudonocardiaceae</taxon>
        <taxon>Amycolatopsis</taxon>
    </lineage>
</organism>
<dbReference type="PANTHER" id="PTHR43781:SF1">
    <property type="entry name" value="SACCHAROPINE DEHYDROGENASE"/>
    <property type="match status" value="1"/>
</dbReference>
<sequence length="115" mass="12337">MTGQIVVFGATGYTGGLVLESLTRRGVRPVLAARNRAALEVLAAGHGDLETAVADVSDPASLRSLAGPGDVLIATVWPVRPDRTRGRTSRRRRRSALSGLDWRSRLRPRRACPAP</sequence>
<dbReference type="SUPFAM" id="SSF51735">
    <property type="entry name" value="NAD(P)-binding Rossmann-fold domains"/>
    <property type="match status" value="1"/>
</dbReference>
<dbReference type="InterPro" id="IPR016040">
    <property type="entry name" value="NAD(P)-bd_dom"/>
</dbReference>
<evidence type="ECO:0000313" key="2">
    <source>
        <dbReference type="EMBL" id="SFQ70665.1"/>
    </source>
</evidence>
<dbReference type="STRING" id="112413.SAMN05421854_12056"/>
<evidence type="ECO:0000313" key="3">
    <source>
        <dbReference type="Proteomes" id="UP000199137"/>
    </source>
</evidence>
<dbReference type="InterPro" id="IPR036291">
    <property type="entry name" value="NAD(P)-bd_dom_sf"/>
</dbReference>
<dbReference type="Proteomes" id="UP000199137">
    <property type="component" value="Unassembled WGS sequence"/>
</dbReference>
<dbReference type="AlphaFoldDB" id="A0A1I6APP3"/>
<name>A0A1I6APP3_9PSEU</name>
<reference evidence="2 3" key="1">
    <citation type="submission" date="2016-10" db="EMBL/GenBank/DDBJ databases">
        <authorList>
            <person name="de Groot N.N."/>
        </authorList>
    </citation>
    <scope>NUCLEOTIDE SEQUENCE [LARGE SCALE GENOMIC DNA]</scope>
    <source>
        <strain evidence="2 3">DSM 44637</strain>
    </source>
</reference>
<accession>A0A1I6APP3</accession>
<gene>
    <name evidence="2" type="ORF">SAMN05421854_12056</name>
</gene>
<dbReference type="Pfam" id="PF13460">
    <property type="entry name" value="NAD_binding_10"/>
    <property type="match status" value="1"/>
</dbReference>
<evidence type="ECO:0000259" key="1">
    <source>
        <dbReference type="Pfam" id="PF13460"/>
    </source>
</evidence>
<dbReference type="Gene3D" id="3.40.50.720">
    <property type="entry name" value="NAD(P)-binding Rossmann-like Domain"/>
    <property type="match status" value="1"/>
</dbReference>
<proteinExistence type="predicted"/>